<evidence type="ECO:0000313" key="13">
    <source>
        <dbReference type="EMBL" id="OAG02547.1"/>
    </source>
</evidence>
<comment type="similarity">
    <text evidence="3">Belongs to the NadC/ModD family.</text>
</comment>
<keyword evidence="8" id="KW-0328">Glycosyltransferase</keyword>
<dbReference type="STRING" id="1460663.A0A177C725"/>
<evidence type="ECO:0000256" key="8">
    <source>
        <dbReference type="ARBA" id="ARBA00022676"/>
    </source>
</evidence>
<dbReference type="AlphaFoldDB" id="A0A177C725"/>
<comment type="pathway">
    <text evidence="2">Cofactor biosynthesis; NAD(+) biosynthesis; nicotinate D-ribonucleotide from quinolinate: step 1/1.</text>
</comment>
<comment type="function">
    <text evidence="1">Involved in the catabolism of quinolinic acid (QA).</text>
</comment>
<dbReference type="PANTHER" id="PTHR32179:SF3">
    <property type="entry name" value="NICOTINATE-NUCLEOTIDE PYROPHOSPHORYLASE [CARBOXYLATING]"/>
    <property type="match status" value="1"/>
</dbReference>
<accession>A0A177C725</accession>
<comment type="subunit">
    <text evidence="4">Hexamer formed by 3 homodimers.</text>
</comment>
<dbReference type="EC" id="2.4.2.19" evidence="5"/>
<evidence type="ECO:0000256" key="10">
    <source>
        <dbReference type="ARBA" id="ARBA00033102"/>
    </source>
</evidence>
<dbReference type="GO" id="GO:0004514">
    <property type="term" value="F:nicotinate-nucleotide diphosphorylase (carboxylating) activity"/>
    <property type="evidence" value="ECO:0007669"/>
    <property type="project" value="UniProtKB-EC"/>
</dbReference>
<dbReference type="SUPFAM" id="SSF51690">
    <property type="entry name" value="Nicotinate/Quinolinate PRTase C-terminal domain-like"/>
    <property type="match status" value="1"/>
</dbReference>
<evidence type="ECO:0000256" key="3">
    <source>
        <dbReference type="ARBA" id="ARBA00009400"/>
    </source>
</evidence>
<dbReference type="InterPro" id="IPR027277">
    <property type="entry name" value="NadC/ModD"/>
</dbReference>
<protein>
    <recommendedName>
        <fullName evidence="6">Nicotinate-nucleotide pyrophosphorylase [carboxylating]</fullName>
        <ecNumber evidence="5">2.4.2.19</ecNumber>
    </recommendedName>
    <alternativeName>
        <fullName evidence="10">Quinolinate phosphoribosyltransferase [decarboxylating]</fullName>
    </alternativeName>
</protein>
<dbReference type="FunFam" id="3.20.20.70:FF:000090">
    <property type="entry name" value="Nicotinate-nucleotide pyrophosphorylase [carboxylating]"/>
    <property type="match status" value="1"/>
</dbReference>
<dbReference type="CDD" id="cd12148">
    <property type="entry name" value="fungal_TF_MHR"/>
    <property type="match status" value="1"/>
</dbReference>
<dbReference type="GeneID" id="28758221"/>
<dbReference type="NCBIfam" id="TIGR00078">
    <property type="entry name" value="nadC"/>
    <property type="match status" value="1"/>
</dbReference>
<dbReference type="Gene3D" id="3.90.1170.20">
    <property type="entry name" value="Quinolinate phosphoribosyl transferase, N-terminal domain"/>
    <property type="match status" value="2"/>
</dbReference>
<reference evidence="13 14" key="1">
    <citation type="submission" date="2016-05" db="EMBL/GenBank/DDBJ databases">
        <title>Comparative analysis of secretome profiles of manganese(II)-oxidizing ascomycete fungi.</title>
        <authorList>
            <consortium name="DOE Joint Genome Institute"/>
            <person name="Zeiner C.A."/>
            <person name="Purvine S.O."/>
            <person name="Zink E.M."/>
            <person name="Wu S."/>
            <person name="Pasa-Tolic L."/>
            <person name="Chaput D.L."/>
            <person name="Haridas S."/>
            <person name="Grigoriev I.V."/>
            <person name="Santelli C.M."/>
            <person name="Hansel C.M."/>
        </authorList>
    </citation>
    <scope>NUCLEOTIDE SEQUENCE [LARGE SCALE GENOMIC DNA]</scope>
    <source>
        <strain evidence="13 14">AP3s5-JAC2a</strain>
    </source>
</reference>
<keyword evidence="7" id="KW-0662">Pyridine nucleotide biosynthesis</keyword>
<organism evidence="13 14">
    <name type="scientific">Paraphaeosphaeria sporulosa</name>
    <dbReference type="NCBI Taxonomy" id="1460663"/>
    <lineage>
        <taxon>Eukaryota</taxon>
        <taxon>Fungi</taxon>
        <taxon>Dikarya</taxon>
        <taxon>Ascomycota</taxon>
        <taxon>Pezizomycotina</taxon>
        <taxon>Dothideomycetes</taxon>
        <taxon>Pleosporomycetidae</taxon>
        <taxon>Pleosporales</taxon>
        <taxon>Massarineae</taxon>
        <taxon>Didymosphaeriaceae</taxon>
        <taxon>Paraphaeosphaeria</taxon>
    </lineage>
</organism>
<dbReference type="EMBL" id="KV441555">
    <property type="protein sequence ID" value="OAG02547.1"/>
    <property type="molecule type" value="Genomic_DNA"/>
</dbReference>
<dbReference type="UniPathway" id="UPA00253">
    <property type="reaction ID" value="UER00331"/>
</dbReference>
<dbReference type="SUPFAM" id="SSF54675">
    <property type="entry name" value="Nicotinate/Quinolinate PRTase N-terminal domain-like"/>
    <property type="match status" value="1"/>
</dbReference>
<evidence type="ECO:0000259" key="12">
    <source>
        <dbReference type="Pfam" id="PF01729"/>
    </source>
</evidence>
<dbReference type="PANTHER" id="PTHR32179">
    <property type="entry name" value="NICOTINATE-NUCLEOTIDE PYROPHOSPHORYLASE [CARBOXYLATING]"/>
    <property type="match status" value="1"/>
</dbReference>
<keyword evidence="14" id="KW-1185">Reference proteome</keyword>
<dbReference type="RefSeq" id="XP_018032912.1">
    <property type="nucleotide sequence ID" value="XM_018174735.1"/>
</dbReference>
<dbReference type="OrthoDB" id="10067394at2759"/>
<dbReference type="InterPro" id="IPR037128">
    <property type="entry name" value="Quinolinate_PRibosylTase_N_sf"/>
</dbReference>
<dbReference type="GO" id="GO:0009435">
    <property type="term" value="P:NAD+ biosynthetic process"/>
    <property type="evidence" value="ECO:0007669"/>
    <property type="project" value="UniProtKB-UniPathway"/>
</dbReference>
<evidence type="ECO:0000256" key="1">
    <source>
        <dbReference type="ARBA" id="ARBA00003237"/>
    </source>
</evidence>
<dbReference type="InterPro" id="IPR036068">
    <property type="entry name" value="Nicotinate_pribotase-like_C"/>
</dbReference>
<evidence type="ECO:0000256" key="6">
    <source>
        <dbReference type="ARBA" id="ARBA00020990"/>
    </source>
</evidence>
<dbReference type="InterPro" id="IPR002638">
    <property type="entry name" value="Quinolinate_PRibosylTrfase_C"/>
</dbReference>
<dbReference type="GO" id="GO:0034213">
    <property type="term" value="P:quinolinate catabolic process"/>
    <property type="evidence" value="ECO:0007669"/>
    <property type="project" value="TreeGrafter"/>
</dbReference>
<dbReference type="Proteomes" id="UP000077069">
    <property type="component" value="Unassembled WGS sequence"/>
</dbReference>
<evidence type="ECO:0000256" key="11">
    <source>
        <dbReference type="ARBA" id="ARBA00047445"/>
    </source>
</evidence>
<dbReference type="Pfam" id="PF01729">
    <property type="entry name" value="QRPTase_C"/>
    <property type="match status" value="1"/>
</dbReference>
<dbReference type="InParanoid" id="A0A177C725"/>
<evidence type="ECO:0000256" key="4">
    <source>
        <dbReference type="ARBA" id="ARBA00011218"/>
    </source>
</evidence>
<evidence type="ECO:0000313" key="14">
    <source>
        <dbReference type="Proteomes" id="UP000077069"/>
    </source>
</evidence>
<dbReference type="CDD" id="cd01572">
    <property type="entry name" value="QPRTase"/>
    <property type="match status" value="1"/>
</dbReference>
<gene>
    <name evidence="13" type="ORF">CC84DRAFT_1097842</name>
</gene>
<comment type="catalytic activity">
    <reaction evidence="11">
        <text>nicotinate beta-D-ribonucleotide + CO2 + diphosphate = quinolinate + 5-phospho-alpha-D-ribose 1-diphosphate + 2 H(+)</text>
        <dbReference type="Rhea" id="RHEA:12733"/>
        <dbReference type="ChEBI" id="CHEBI:15378"/>
        <dbReference type="ChEBI" id="CHEBI:16526"/>
        <dbReference type="ChEBI" id="CHEBI:29959"/>
        <dbReference type="ChEBI" id="CHEBI:33019"/>
        <dbReference type="ChEBI" id="CHEBI:57502"/>
        <dbReference type="ChEBI" id="CHEBI:58017"/>
        <dbReference type="EC" id="2.4.2.19"/>
    </reaction>
</comment>
<dbReference type="GO" id="GO:0005737">
    <property type="term" value="C:cytoplasm"/>
    <property type="evidence" value="ECO:0007669"/>
    <property type="project" value="TreeGrafter"/>
</dbReference>
<feature type="domain" description="Quinolinate phosphoribosyl transferase C-terminal" evidence="12">
    <location>
        <begin position="87"/>
        <end position="264"/>
    </location>
</feature>
<dbReference type="InterPro" id="IPR004393">
    <property type="entry name" value="NadC"/>
</dbReference>
<sequence length="758" mass="83521">MTEGAPAHGSVAHLLPQTYKRQVAEWLEEDTPSFDYGGFVVGEEISEAKLLGKSEPIKHCATVRGPVRKLLLGERVALNTLARCSGIATKSNRLLRMLREAGYPNILAGTRKTTPGFRLVEKYGMLVGGVDAHRVDLSAMTMLKDNHIVAAGSITNAVRAAKSAGGFAIKVEVECQSFEEADEAIAAGADIVMLDNFTSDGVKIAAAQLKEKWGRGTGDRKAFLVEVSGGLTEENVAPYVCADVDIVSTSSIHQGVKHVDFSLKIVPKGKDTQKTSGESLEVLPSSQLAFQISTERLLDVYYENYWAAYPIPLPKHHLNQRRLESNHGMDKLLLVLQYIGSIFAPWTHPEPHYEAAEKALGSTDLPRTPWNVLALMIFATAQLHTNRTRESRRSLDTATCIAMELCMNTKEFAVAYGEGSPVLEESWRRTYHFLALTDQHFSIIVNNPMCALMNVPNLADLPCDDEFYESGNIPPPKTWQQYDMREFDDVEVVYSSLAYLADISRITRYIMKSFMETGVFNAAFVATVDAKIAIWHSLLPASKRDPMRQDGTVDEVMFLAHLMASILTMASHRPFSSLEYSFEELTTSSFSPSVPFMDAPKQVRPVHTARTLKACDMQTKLLAIPCASERHNIMTGCIVASIATAQIAACKLLDDHALSIARDRVRLSIGYLNAMGQFWTTSATMAKEVRFVARSALTGLPNPIASHPEPAVEIEIPRYELGWPLDPSVQIDIYAGMTIPMDLDAQTTGYTSSSTSSL</sequence>
<name>A0A177C725_9PLEO</name>
<evidence type="ECO:0000256" key="9">
    <source>
        <dbReference type="ARBA" id="ARBA00022679"/>
    </source>
</evidence>
<evidence type="ECO:0000256" key="5">
    <source>
        <dbReference type="ARBA" id="ARBA00011944"/>
    </source>
</evidence>
<evidence type="ECO:0000256" key="7">
    <source>
        <dbReference type="ARBA" id="ARBA00022642"/>
    </source>
</evidence>
<dbReference type="InterPro" id="IPR013785">
    <property type="entry name" value="Aldolase_TIM"/>
</dbReference>
<keyword evidence="9" id="KW-0808">Transferase</keyword>
<dbReference type="Gene3D" id="3.20.20.70">
    <property type="entry name" value="Aldolase class I"/>
    <property type="match status" value="1"/>
</dbReference>
<evidence type="ECO:0000256" key="2">
    <source>
        <dbReference type="ARBA" id="ARBA00004893"/>
    </source>
</evidence>
<proteinExistence type="inferred from homology"/>